<evidence type="ECO:0000313" key="2">
    <source>
        <dbReference type="EMBL" id="APO82565.1"/>
    </source>
</evidence>
<evidence type="ECO:0000313" key="3">
    <source>
        <dbReference type="Proteomes" id="UP000185146"/>
    </source>
</evidence>
<dbReference type="Pfam" id="PF07883">
    <property type="entry name" value="Cupin_2"/>
    <property type="match status" value="1"/>
</dbReference>
<evidence type="ECO:0000259" key="1">
    <source>
        <dbReference type="Pfam" id="PF07883"/>
    </source>
</evidence>
<sequence length="177" mass="19170">MLDMNATDTAGATVQTLYFKDDGATPNSRFPVLLYRLQLNPSQDCASAFEALFTAHQWVPLWRGGIFDYHHFHPYAHEALGVACGRARVTLGGEAGQTISVKCGDVLVLPAGTGHRCVESSDDFLVVGAYPKGQENYDIQRPESAAHQQALARIASVPDPAQDPVNGTRGALMTAWR</sequence>
<dbReference type="Proteomes" id="UP000185146">
    <property type="component" value="Chromosome"/>
</dbReference>
<dbReference type="EMBL" id="CP018743">
    <property type="protein sequence ID" value="APO82565.1"/>
    <property type="molecule type" value="Genomic_DNA"/>
</dbReference>
<dbReference type="InterPro" id="IPR011051">
    <property type="entry name" value="RmlC_Cupin_sf"/>
</dbReference>
<reference evidence="2 3" key="1">
    <citation type="submission" date="2016-12" db="EMBL/GenBank/DDBJ databases">
        <title>Draft Genome Sequence of Mercury Resistant Pseudomonas DRA525.</title>
        <authorList>
            <person name="Drace K.M."/>
        </authorList>
    </citation>
    <scope>NUCLEOTIDE SEQUENCE [LARGE SCALE GENOMIC DNA]</scope>
    <source>
        <strain evidence="2 3">DRA525</strain>
    </source>
</reference>
<dbReference type="PIRSF" id="PIRSF019307">
    <property type="entry name" value="UCP019307"/>
    <property type="match status" value="1"/>
</dbReference>
<dbReference type="InterPro" id="IPR047121">
    <property type="entry name" value="YjiB-like"/>
</dbReference>
<dbReference type="PANTHER" id="PTHR36448:SF2">
    <property type="entry name" value="CUPIN TYPE-1 DOMAIN-CONTAINING PROTEIN"/>
    <property type="match status" value="1"/>
</dbReference>
<dbReference type="InterPro" id="IPR013096">
    <property type="entry name" value="Cupin_2"/>
</dbReference>
<dbReference type="RefSeq" id="WP_075045263.1">
    <property type="nucleotide sequence ID" value="NZ_CP018743.1"/>
</dbReference>
<protein>
    <submittedName>
        <fullName evidence="2">Cupin</fullName>
    </submittedName>
</protein>
<gene>
    <name evidence="2" type="ORF">BL240_14340</name>
</gene>
<proteinExistence type="predicted"/>
<feature type="domain" description="Cupin type-2" evidence="1">
    <location>
        <begin position="64"/>
        <end position="122"/>
    </location>
</feature>
<dbReference type="Gene3D" id="2.60.120.10">
    <property type="entry name" value="Jelly Rolls"/>
    <property type="match status" value="1"/>
</dbReference>
<dbReference type="PANTHER" id="PTHR36448">
    <property type="entry name" value="BLR7373 PROTEIN"/>
    <property type="match status" value="1"/>
</dbReference>
<dbReference type="AlphaFoldDB" id="A0A1L5PR43"/>
<accession>A0A1L5PR43</accession>
<dbReference type="SUPFAM" id="SSF51182">
    <property type="entry name" value="RmlC-like cupins"/>
    <property type="match status" value="1"/>
</dbReference>
<dbReference type="CDD" id="cd02219">
    <property type="entry name" value="cupin_YjlB-like"/>
    <property type="match status" value="1"/>
</dbReference>
<dbReference type="InterPro" id="IPR014500">
    <property type="entry name" value="UCP019307_cupin"/>
</dbReference>
<name>A0A1L5PR43_PSEPU</name>
<dbReference type="InterPro" id="IPR014710">
    <property type="entry name" value="RmlC-like_jellyroll"/>
</dbReference>
<organism evidence="2 3">
    <name type="scientific">Pseudomonas putida</name>
    <name type="common">Arthrobacter siderocapsulatus</name>
    <dbReference type="NCBI Taxonomy" id="303"/>
    <lineage>
        <taxon>Bacteria</taxon>
        <taxon>Pseudomonadati</taxon>
        <taxon>Pseudomonadota</taxon>
        <taxon>Gammaproteobacteria</taxon>
        <taxon>Pseudomonadales</taxon>
        <taxon>Pseudomonadaceae</taxon>
        <taxon>Pseudomonas</taxon>
    </lineage>
</organism>